<feature type="compositionally biased region" description="Acidic residues" evidence="1">
    <location>
        <begin position="67"/>
        <end position="76"/>
    </location>
</feature>
<organism evidence="2 3">
    <name type="scientific">Mucuna pruriens</name>
    <name type="common">Velvet bean</name>
    <name type="synonym">Dolichos pruriens</name>
    <dbReference type="NCBI Taxonomy" id="157652"/>
    <lineage>
        <taxon>Eukaryota</taxon>
        <taxon>Viridiplantae</taxon>
        <taxon>Streptophyta</taxon>
        <taxon>Embryophyta</taxon>
        <taxon>Tracheophyta</taxon>
        <taxon>Spermatophyta</taxon>
        <taxon>Magnoliopsida</taxon>
        <taxon>eudicotyledons</taxon>
        <taxon>Gunneridae</taxon>
        <taxon>Pentapetalae</taxon>
        <taxon>rosids</taxon>
        <taxon>fabids</taxon>
        <taxon>Fabales</taxon>
        <taxon>Fabaceae</taxon>
        <taxon>Papilionoideae</taxon>
        <taxon>50 kb inversion clade</taxon>
        <taxon>NPAAA clade</taxon>
        <taxon>indigoferoid/millettioid clade</taxon>
        <taxon>Phaseoleae</taxon>
        <taxon>Mucuna</taxon>
    </lineage>
</organism>
<feature type="compositionally biased region" description="Basic and acidic residues" evidence="1">
    <location>
        <begin position="1"/>
        <end position="16"/>
    </location>
</feature>
<accession>A0A371GCR4</accession>
<protein>
    <recommendedName>
        <fullName evidence="4">Reverse transcriptase Ty1/copia-type domain-containing protein</fullName>
    </recommendedName>
</protein>
<feature type="non-terminal residue" evidence="2">
    <location>
        <position position="1"/>
    </location>
</feature>
<dbReference type="Proteomes" id="UP000257109">
    <property type="component" value="Unassembled WGS sequence"/>
</dbReference>
<evidence type="ECO:0000256" key="1">
    <source>
        <dbReference type="SAM" id="MobiDB-lite"/>
    </source>
</evidence>
<dbReference type="OrthoDB" id="8048545at2759"/>
<comment type="caution">
    <text evidence="2">The sequence shown here is derived from an EMBL/GenBank/DDBJ whole genome shotgun (WGS) entry which is preliminary data.</text>
</comment>
<evidence type="ECO:0000313" key="2">
    <source>
        <dbReference type="EMBL" id="RDX88348.1"/>
    </source>
</evidence>
<sequence length="183" mass="21476">MYDPIEKKLVRSRDMQFMEDQTIEDIDKVKKSTPEKDNSLSKIDSVQMPVHDLDTTNNNLGDGFDIPLDDDTEEEQEMPHDENLGNTSKPPPIQLRRSNRERQSSTKYTSDEYVTLTNGEEPKCYQEAMESEEKQKWMDAMQDEIKSLHDNHTYDLVKLPNGKKVLENRWIYRIKQESNSSYP</sequence>
<feature type="region of interest" description="Disordered" evidence="1">
    <location>
        <begin position="1"/>
        <end position="122"/>
    </location>
</feature>
<dbReference type="AlphaFoldDB" id="A0A371GCR4"/>
<feature type="non-terminal residue" evidence="2">
    <location>
        <position position="183"/>
    </location>
</feature>
<dbReference type="EMBL" id="QJKJ01005964">
    <property type="protein sequence ID" value="RDX88348.1"/>
    <property type="molecule type" value="Genomic_DNA"/>
</dbReference>
<proteinExistence type="predicted"/>
<gene>
    <name evidence="2" type="ORF">CR513_30076</name>
</gene>
<dbReference type="STRING" id="157652.A0A371GCR4"/>
<feature type="compositionally biased region" description="Basic and acidic residues" evidence="1">
    <location>
        <begin position="25"/>
        <end position="39"/>
    </location>
</feature>
<name>A0A371GCR4_MUCPR</name>
<keyword evidence="3" id="KW-1185">Reference proteome</keyword>
<reference evidence="2" key="1">
    <citation type="submission" date="2018-05" db="EMBL/GenBank/DDBJ databases">
        <title>Draft genome of Mucuna pruriens seed.</title>
        <authorList>
            <person name="Nnadi N.E."/>
            <person name="Vos R."/>
            <person name="Hasami M.H."/>
            <person name="Devisetty U.K."/>
            <person name="Aguiy J.C."/>
        </authorList>
    </citation>
    <scope>NUCLEOTIDE SEQUENCE [LARGE SCALE GENOMIC DNA]</scope>
    <source>
        <strain evidence="2">JCA_2017</strain>
    </source>
</reference>
<evidence type="ECO:0000313" key="3">
    <source>
        <dbReference type="Proteomes" id="UP000257109"/>
    </source>
</evidence>
<evidence type="ECO:0008006" key="4">
    <source>
        <dbReference type="Google" id="ProtNLM"/>
    </source>
</evidence>